<keyword evidence="4" id="KW-0732">Signal</keyword>
<dbReference type="OrthoDB" id="425534at2759"/>
<protein>
    <recommendedName>
        <fullName evidence="5">Peptidase S33 tripeptidyl aminopeptidase-like C-terminal domain-containing protein</fullName>
    </recommendedName>
</protein>
<evidence type="ECO:0000256" key="2">
    <source>
        <dbReference type="ARBA" id="ARBA00022801"/>
    </source>
</evidence>
<evidence type="ECO:0000256" key="4">
    <source>
        <dbReference type="SAM" id="SignalP"/>
    </source>
</evidence>
<dbReference type="SUPFAM" id="SSF53474">
    <property type="entry name" value="alpha/beta-Hydrolases"/>
    <property type="match status" value="1"/>
</dbReference>
<accession>A0A2K0TRM8</accession>
<dbReference type="InterPro" id="IPR029058">
    <property type="entry name" value="AB_hydrolase_fold"/>
</dbReference>
<dbReference type="PANTHER" id="PTHR43248:SF25">
    <property type="entry name" value="AB HYDROLASE-1 DOMAIN-CONTAINING PROTEIN-RELATED"/>
    <property type="match status" value="1"/>
</dbReference>
<evidence type="ECO:0000256" key="1">
    <source>
        <dbReference type="ARBA" id="ARBA00010088"/>
    </source>
</evidence>
<sequence length="646" mass="70686">MRPCFLLLLSRCCSSLAFTGVGISSLAAGIDPFDWDTIIPSDDLEYHDCYEQYKCARLQVPLDWLNETDTRVATIAMIKLPALVPDDDPTFGGSIFFNPGGPGGSGVYAMLSLGHYLRTTVDKPGRRHYEIVSFDPRGIGYTLPASDCFNGSLVSRDAFILESRGNGPLTNGDHSIAYSLAIMGAFGQRCSRAGDAMAFVGTPNVARDMVEMVDKIDELRKRDAAARKQNEKGRAPEVQDSEDERDELKKRSARKRRPAELHDEPGDVPRLQYIGFSYGTILGNYFASMFPGRVGRLILDGVCDVEDYSTGPGWLANTVDTDEIFDTFIEGCAAAGPEVCALARESDTHGASDIRCRLDRFLLDLDQRPQPVLLDSGDAVIVTGEDVRSLIGLTLYSPLKGFKILAKELDSFISGNITKMAVLVLGLGAMPVMKDACPITNVTEPQLIGKIESQNAVVCIDGDDVTDKDVPWWRKYVNRQVSTSSVFGAEWATIRLPCSSWRFRPKWQFKGPFTTPEPDPSIKSGHPAAPILFLSNRLDPVTPLRAAQAMAAQHPGARVIIQEAMGHCAIASAPSRCTKRAVADYFESGVIPLDVSACSIECGPWDTSCSLDNATMTDDVDSQAAVSWFSSREERIWRKRSPLGIL</sequence>
<evidence type="ECO:0000256" key="3">
    <source>
        <dbReference type="SAM" id="MobiDB-lite"/>
    </source>
</evidence>
<dbReference type="Pfam" id="PF08386">
    <property type="entry name" value="Abhydrolase_4"/>
    <property type="match status" value="1"/>
</dbReference>
<evidence type="ECO:0000313" key="7">
    <source>
        <dbReference type="Proteomes" id="UP000236546"/>
    </source>
</evidence>
<feature type="compositionally biased region" description="Basic and acidic residues" evidence="3">
    <location>
        <begin position="223"/>
        <end position="237"/>
    </location>
</feature>
<dbReference type="PANTHER" id="PTHR43248">
    <property type="entry name" value="2-SUCCINYL-6-HYDROXY-2,4-CYCLOHEXADIENE-1-CARBOXYLATE SYNTHASE"/>
    <property type="match status" value="1"/>
</dbReference>
<reference evidence="6 7" key="1">
    <citation type="submission" date="2017-02" db="EMBL/GenBank/DDBJ databases">
        <title>Genomes of Trichoderma spp. with biocontrol activity.</title>
        <authorList>
            <person name="Gardiner D."/>
            <person name="Kazan K."/>
            <person name="Vos C."/>
            <person name="Harvey P."/>
        </authorList>
    </citation>
    <scope>NUCLEOTIDE SEQUENCE [LARGE SCALE GENOMIC DNA]</scope>
    <source>
        <strain evidence="6 7">A5MH</strain>
    </source>
</reference>
<keyword evidence="2" id="KW-0378">Hydrolase</keyword>
<feature type="chain" id="PRO_5014448973" description="Peptidase S33 tripeptidyl aminopeptidase-like C-terminal domain-containing protein" evidence="4">
    <location>
        <begin position="18"/>
        <end position="646"/>
    </location>
</feature>
<name>A0A2K0TRM8_9HYPO</name>
<gene>
    <name evidence="6" type="ORF">TGAMA5MH_00818</name>
</gene>
<evidence type="ECO:0000259" key="5">
    <source>
        <dbReference type="Pfam" id="PF08386"/>
    </source>
</evidence>
<dbReference type="AlphaFoldDB" id="A0A2K0TRM8"/>
<proteinExistence type="inferred from homology"/>
<organism evidence="6 7">
    <name type="scientific">Trichoderma gamsii</name>
    <dbReference type="NCBI Taxonomy" id="398673"/>
    <lineage>
        <taxon>Eukaryota</taxon>
        <taxon>Fungi</taxon>
        <taxon>Dikarya</taxon>
        <taxon>Ascomycota</taxon>
        <taxon>Pezizomycotina</taxon>
        <taxon>Sordariomycetes</taxon>
        <taxon>Hypocreomycetidae</taxon>
        <taxon>Hypocreales</taxon>
        <taxon>Hypocreaceae</taxon>
        <taxon>Trichoderma</taxon>
    </lineage>
</organism>
<feature type="signal peptide" evidence="4">
    <location>
        <begin position="1"/>
        <end position="17"/>
    </location>
</feature>
<dbReference type="Proteomes" id="UP000236546">
    <property type="component" value="Unassembled WGS sequence"/>
</dbReference>
<comment type="caution">
    <text evidence="6">The sequence shown here is derived from an EMBL/GenBank/DDBJ whole genome shotgun (WGS) entry which is preliminary data.</text>
</comment>
<evidence type="ECO:0000313" key="6">
    <source>
        <dbReference type="EMBL" id="PNP48161.1"/>
    </source>
</evidence>
<feature type="region of interest" description="Disordered" evidence="3">
    <location>
        <begin position="223"/>
        <end position="264"/>
    </location>
</feature>
<dbReference type="Gene3D" id="3.40.50.1820">
    <property type="entry name" value="alpha/beta hydrolase"/>
    <property type="match status" value="2"/>
</dbReference>
<feature type="domain" description="Peptidase S33 tripeptidyl aminopeptidase-like C-terminal" evidence="5">
    <location>
        <begin position="485"/>
        <end position="598"/>
    </location>
</feature>
<dbReference type="InterPro" id="IPR051601">
    <property type="entry name" value="Serine_prot/Carboxylest_S33"/>
</dbReference>
<dbReference type="InterPro" id="IPR013595">
    <property type="entry name" value="Pept_S33_TAP-like_C"/>
</dbReference>
<dbReference type="EMBL" id="MTYH01000010">
    <property type="protein sequence ID" value="PNP48161.1"/>
    <property type="molecule type" value="Genomic_DNA"/>
</dbReference>
<comment type="similarity">
    <text evidence="1">Belongs to the peptidase S33 family.</text>
</comment>
<dbReference type="GO" id="GO:0016787">
    <property type="term" value="F:hydrolase activity"/>
    <property type="evidence" value="ECO:0007669"/>
    <property type="project" value="UniProtKB-KW"/>
</dbReference>